<keyword evidence="2" id="KW-0378">Hydrolase</keyword>
<sequence length="232" mass="26233">MIFYRSPKPIKAISFDLDDTLYNNYPTIMAAEQALIIHLQSVHPNLKNITKRDIELVREQVLLEQPKLSSDVTLLRRHWLAKLFNNHKIPNSDNHIGPTFSTFMLARNRISISQKTITFLSKLKSRVPLIAISNGNLDIETTPLANYFTLKMFANSDNKAKPDPAMFLLASQKLSIPCEHILHIGDQLNTDVLGAKRAGCQAAWFDPYSAVKPYPVLADLQLQSLDELLNLV</sequence>
<dbReference type="NCBIfam" id="TIGR01549">
    <property type="entry name" value="HAD-SF-IA-v1"/>
    <property type="match status" value="1"/>
</dbReference>
<accession>A0A2S0VQ76</accession>
<evidence type="ECO:0000256" key="3">
    <source>
        <dbReference type="ARBA" id="ARBA00022842"/>
    </source>
</evidence>
<dbReference type="OrthoDB" id="367448at2"/>
<dbReference type="Pfam" id="PF00702">
    <property type="entry name" value="Hydrolase"/>
    <property type="match status" value="1"/>
</dbReference>
<comment type="cofactor">
    <cofactor evidence="1">
        <name>Mg(2+)</name>
        <dbReference type="ChEBI" id="CHEBI:18420"/>
    </cofactor>
</comment>
<proteinExistence type="predicted"/>
<dbReference type="AlphaFoldDB" id="A0A2S0VQ76"/>
<dbReference type="Proteomes" id="UP000244441">
    <property type="component" value="Chromosome"/>
</dbReference>
<organism evidence="4 5">
    <name type="scientific">Saccharobesus litoralis</name>
    <dbReference type="NCBI Taxonomy" id="2172099"/>
    <lineage>
        <taxon>Bacteria</taxon>
        <taxon>Pseudomonadati</taxon>
        <taxon>Pseudomonadota</taxon>
        <taxon>Gammaproteobacteria</taxon>
        <taxon>Alteromonadales</taxon>
        <taxon>Alteromonadaceae</taxon>
        <taxon>Saccharobesus</taxon>
    </lineage>
</organism>
<keyword evidence="3" id="KW-0460">Magnesium</keyword>
<dbReference type="SUPFAM" id="SSF56784">
    <property type="entry name" value="HAD-like"/>
    <property type="match status" value="1"/>
</dbReference>
<dbReference type="PANTHER" id="PTHR46470">
    <property type="entry name" value="N-ACYLNEURAMINATE-9-PHOSPHATASE"/>
    <property type="match status" value="1"/>
</dbReference>
<dbReference type="KEGG" id="cate:C2869_07970"/>
<name>A0A2S0VQ76_9ALTE</name>
<dbReference type="SFLD" id="SFLDG01129">
    <property type="entry name" value="C1.5:_HAD__Beta-PGM__Phosphata"/>
    <property type="match status" value="1"/>
</dbReference>
<evidence type="ECO:0000313" key="5">
    <source>
        <dbReference type="Proteomes" id="UP000244441"/>
    </source>
</evidence>
<dbReference type="EMBL" id="CP026604">
    <property type="protein sequence ID" value="AWB66368.1"/>
    <property type="molecule type" value="Genomic_DNA"/>
</dbReference>
<dbReference type="PANTHER" id="PTHR46470:SF4">
    <property type="entry name" value="5-AMINO-6-(5-PHOSPHO-D-RIBITYLAMINO)URACIL PHOSPHATASE YIGB"/>
    <property type="match status" value="1"/>
</dbReference>
<dbReference type="InterPro" id="IPR023214">
    <property type="entry name" value="HAD_sf"/>
</dbReference>
<dbReference type="GO" id="GO:0016787">
    <property type="term" value="F:hydrolase activity"/>
    <property type="evidence" value="ECO:0007669"/>
    <property type="project" value="UniProtKB-KW"/>
</dbReference>
<reference evidence="4 5" key="1">
    <citation type="submission" date="2018-01" db="EMBL/GenBank/DDBJ databases">
        <title>Genome sequence of a Cantenovulum-like bacteria.</title>
        <authorList>
            <person name="Tan W.R."/>
            <person name="Lau N.-S."/>
            <person name="Go F."/>
            <person name="Amirul A.-A.A."/>
        </authorList>
    </citation>
    <scope>NUCLEOTIDE SEQUENCE [LARGE SCALE GENOMIC DNA]</scope>
    <source>
        <strain evidence="4 5">CCB-QB4</strain>
    </source>
</reference>
<evidence type="ECO:0000256" key="2">
    <source>
        <dbReference type="ARBA" id="ARBA00022801"/>
    </source>
</evidence>
<dbReference type="GO" id="GO:0009231">
    <property type="term" value="P:riboflavin biosynthetic process"/>
    <property type="evidence" value="ECO:0007669"/>
    <property type="project" value="TreeGrafter"/>
</dbReference>
<dbReference type="Gene3D" id="3.40.50.1000">
    <property type="entry name" value="HAD superfamily/HAD-like"/>
    <property type="match status" value="1"/>
</dbReference>
<dbReference type="InterPro" id="IPR036412">
    <property type="entry name" value="HAD-like_sf"/>
</dbReference>
<dbReference type="InterPro" id="IPR006439">
    <property type="entry name" value="HAD-SF_hydro_IA"/>
</dbReference>
<protein>
    <submittedName>
        <fullName evidence="4">2-haloalkanoic acid dehalogenase</fullName>
    </submittedName>
</protein>
<evidence type="ECO:0000313" key="4">
    <source>
        <dbReference type="EMBL" id="AWB66368.1"/>
    </source>
</evidence>
<dbReference type="InterPro" id="IPR051400">
    <property type="entry name" value="HAD-like_hydrolase"/>
</dbReference>
<dbReference type="RefSeq" id="WP_108602432.1">
    <property type="nucleotide sequence ID" value="NZ_CP026604.1"/>
</dbReference>
<keyword evidence="5" id="KW-1185">Reference proteome</keyword>
<dbReference type="Gene3D" id="1.20.120.1600">
    <property type="match status" value="1"/>
</dbReference>
<dbReference type="SFLD" id="SFLDS00003">
    <property type="entry name" value="Haloacid_Dehalogenase"/>
    <property type="match status" value="1"/>
</dbReference>
<evidence type="ECO:0000256" key="1">
    <source>
        <dbReference type="ARBA" id="ARBA00001946"/>
    </source>
</evidence>
<gene>
    <name evidence="4" type="ORF">C2869_07970</name>
</gene>